<sequence>MKILNLISGNYTPAEAREVLLKLIDIKISFHKIKNLKSQVNFEKADVGSQARIKELLEIRAQIVSLIQEAIEGNHNVEVESILNVAIEGKAYEVSHVQGQEVAYSN</sequence>
<protein>
    <submittedName>
        <fullName evidence="1">Uncharacterized protein</fullName>
    </submittedName>
</protein>
<gene>
    <name evidence="1" type="ORF">K0O23_06370</name>
</gene>
<accession>A0ABS7CS80</accession>
<dbReference type="Proteomes" id="UP000813018">
    <property type="component" value="Unassembled WGS sequence"/>
</dbReference>
<evidence type="ECO:0000313" key="1">
    <source>
        <dbReference type="EMBL" id="MBW7466685.1"/>
    </source>
</evidence>
<keyword evidence="2" id="KW-1185">Reference proteome</keyword>
<name>A0ABS7CS80_9BACT</name>
<evidence type="ECO:0000313" key="2">
    <source>
        <dbReference type="Proteomes" id="UP000813018"/>
    </source>
</evidence>
<dbReference type="RefSeq" id="WP_219876574.1">
    <property type="nucleotide sequence ID" value="NZ_JAHYXK010000004.1"/>
</dbReference>
<dbReference type="EMBL" id="JAHYXK010000004">
    <property type="protein sequence ID" value="MBW7466685.1"/>
    <property type="molecule type" value="Genomic_DNA"/>
</dbReference>
<comment type="caution">
    <text evidence="1">The sequence shown here is derived from an EMBL/GenBank/DDBJ whole genome shotgun (WGS) entry which is preliminary data.</text>
</comment>
<organism evidence="1 2">
    <name type="scientific">Pontibacter aydingkolensis</name>
    <dbReference type="NCBI Taxonomy" id="1911536"/>
    <lineage>
        <taxon>Bacteria</taxon>
        <taxon>Pseudomonadati</taxon>
        <taxon>Bacteroidota</taxon>
        <taxon>Cytophagia</taxon>
        <taxon>Cytophagales</taxon>
        <taxon>Hymenobacteraceae</taxon>
        <taxon>Pontibacter</taxon>
    </lineage>
</organism>
<proteinExistence type="predicted"/>
<reference evidence="1 2" key="1">
    <citation type="journal article" date="2016" name="Int. J. Syst. Evol. Microbiol.">
        <title>Pontibacter aydingkolensis sp. nov., isolated from soil of a salt lake.</title>
        <authorList>
            <person name="Osman G."/>
            <person name="Zhang T."/>
            <person name="Lou K."/>
            <person name="Gao Y."/>
            <person name="Chang W."/>
            <person name="Lin Q."/>
            <person name="Yang H.M."/>
            <person name="Huo X.D."/>
            <person name="Wang N."/>
        </authorList>
    </citation>
    <scope>NUCLEOTIDE SEQUENCE [LARGE SCALE GENOMIC DNA]</scope>
    <source>
        <strain evidence="1 2">KACC 19255</strain>
    </source>
</reference>